<dbReference type="GO" id="GO:0006310">
    <property type="term" value="P:DNA recombination"/>
    <property type="evidence" value="ECO:0007669"/>
    <property type="project" value="UniProtKB-KW"/>
</dbReference>
<dbReference type="RefSeq" id="WP_133795754.1">
    <property type="nucleotide sequence ID" value="NZ_SOCA01000004.1"/>
</dbReference>
<dbReference type="SUPFAM" id="SSF50249">
    <property type="entry name" value="Nucleic acid-binding proteins"/>
    <property type="match status" value="1"/>
</dbReference>
<dbReference type="GO" id="GO:0043590">
    <property type="term" value="C:bacterial nucleoid"/>
    <property type="evidence" value="ECO:0007669"/>
    <property type="project" value="TreeGrafter"/>
</dbReference>
<comment type="caution">
    <text evidence="8">The sequence shown here is derived from an EMBL/GenBank/DDBJ whole genome shotgun (WGS) entry which is preliminary data.</text>
</comment>
<keyword evidence="5" id="KW-0234">DNA repair</keyword>
<proteinExistence type="inferred from homology"/>
<dbReference type="Gene3D" id="1.20.1440.120">
    <property type="entry name" value="Recombination protein O, C-terminal domain"/>
    <property type="match status" value="1"/>
</dbReference>
<dbReference type="NCBIfam" id="TIGR00613">
    <property type="entry name" value="reco"/>
    <property type="match status" value="1"/>
</dbReference>
<evidence type="ECO:0000256" key="3">
    <source>
        <dbReference type="ARBA" id="ARBA00022763"/>
    </source>
</evidence>
<dbReference type="Pfam" id="PF11967">
    <property type="entry name" value="RecO_N"/>
    <property type="match status" value="1"/>
</dbReference>
<sequence length="185" mass="20767">MEKTEAILIGRMRYSETTLIVQWCSAEQGLFRTIAKGALRPKSVFAGLLDLFVSADISYTHARKSDLHTLVEAHWQNPRLGLRSSYGRVLAATYLVKLISLVVEPHAPLPAIHELLIKALDYLNEKDPSRAFMERFELRLAEDLGLVGQGGAAGSQAAHAIEESFHKRLPVQRRQLLTWIEQRPG</sequence>
<dbReference type="InterPro" id="IPR022572">
    <property type="entry name" value="DNA_rep/recomb_RecO_N"/>
</dbReference>
<keyword evidence="4" id="KW-0233">DNA recombination</keyword>
<dbReference type="Pfam" id="PF02565">
    <property type="entry name" value="RecO_C"/>
    <property type="match status" value="1"/>
</dbReference>
<evidence type="ECO:0000313" key="9">
    <source>
        <dbReference type="Proteomes" id="UP000295662"/>
    </source>
</evidence>
<dbReference type="OrthoDB" id="188546at2"/>
<evidence type="ECO:0000256" key="5">
    <source>
        <dbReference type="ARBA" id="ARBA00023204"/>
    </source>
</evidence>
<reference evidence="8 9" key="1">
    <citation type="submission" date="2019-03" db="EMBL/GenBank/DDBJ databases">
        <title>Genomic Encyclopedia of Archaeal and Bacterial Type Strains, Phase II (KMG-II): from individual species to whole genera.</title>
        <authorList>
            <person name="Goeker M."/>
        </authorList>
    </citation>
    <scope>NUCLEOTIDE SEQUENCE [LARGE SCALE GENOMIC DNA]</scope>
    <source>
        <strain evidence="8 9">ATCC 25309</strain>
    </source>
</reference>
<dbReference type="InterPro" id="IPR012340">
    <property type="entry name" value="NA-bd_OB-fold"/>
</dbReference>
<dbReference type="PANTHER" id="PTHR33991:SF1">
    <property type="entry name" value="DNA REPAIR PROTEIN RECO"/>
    <property type="match status" value="1"/>
</dbReference>
<accession>A0A4R7S118</accession>
<evidence type="ECO:0000256" key="2">
    <source>
        <dbReference type="ARBA" id="ARBA00021310"/>
    </source>
</evidence>
<evidence type="ECO:0000313" key="8">
    <source>
        <dbReference type="EMBL" id="TDU70657.1"/>
    </source>
</evidence>
<dbReference type="Proteomes" id="UP000295662">
    <property type="component" value="Unassembled WGS sequence"/>
</dbReference>
<dbReference type="InterPro" id="IPR042242">
    <property type="entry name" value="RecO_C"/>
</dbReference>
<dbReference type="EMBL" id="SOCA01000004">
    <property type="protein sequence ID" value="TDU70657.1"/>
    <property type="molecule type" value="Genomic_DNA"/>
</dbReference>
<protein>
    <recommendedName>
        <fullName evidence="2">DNA repair protein RecO</fullName>
    </recommendedName>
    <alternativeName>
        <fullName evidence="6">Recombination protein O</fullName>
    </alternativeName>
</protein>
<evidence type="ECO:0000259" key="7">
    <source>
        <dbReference type="Pfam" id="PF11967"/>
    </source>
</evidence>
<organism evidence="8 9">
    <name type="scientific">Prosthecobacter fusiformis</name>
    <dbReference type="NCBI Taxonomy" id="48464"/>
    <lineage>
        <taxon>Bacteria</taxon>
        <taxon>Pseudomonadati</taxon>
        <taxon>Verrucomicrobiota</taxon>
        <taxon>Verrucomicrobiia</taxon>
        <taxon>Verrucomicrobiales</taxon>
        <taxon>Verrucomicrobiaceae</taxon>
        <taxon>Prosthecobacter</taxon>
    </lineage>
</organism>
<keyword evidence="9" id="KW-1185">Reference proteome</keyword>
<dbReference type="Gene3D" id="2.40.50.140">
    <property type="entry name" value="Nucleic acid-binding proteins"/>
    <property type="match status" value="1"/>
</dbReference>
<evidence type="ECO:0000256" key="1">
    <source>
        <dbReference type="ARBA" id="ARBA00007452"/>
    </source>
</evidence>
<dbReference type="GO" id="GO:0006302">
    <property type="term" value="P:double-strand break repair"/>
    <property type="evidence" value="ECO:0007669"/>
    <property type="project" value="TreeGrafter"/>
</dbReference>
<evidence type="ECO:0000256" key="4">
    <source>
        <dbReference type="ARBA" id="ARBA00023172"/>
    </source>
</evidence>
<comment type="similarity">
    <text evidence="1">Belongs to the RecO family.</text>
</comment>
<dbReference type="PANTHER" id="PTHR33991">
    <property type="entry name" value="DNA REPAIR PROTEIN RECO"/>
    <property type="match status" value="1"/>
</dbReference>
<feature type="domain" description="DNA replication/recombination mediator RecO N-terminal" evidence="7">
    <location>
        <begin position="1"/>
        <end position="76"/>
    </location>
</feature>
<evidence type="ECO:0000256" key="6">
    <source>
        <dbReference type="ARBA" id="ARBA00033409"/>
    </source>
</evidence>
<gene>
    <name evidence="8" type="ORF">EI77_02705</name>
</gene>
<dbReference type="InterPro" id="IPR003717">
    <property type="entry name" value="RecO"/>
</dbReference>
<name>A0A4R7S118_9BACT</name>
<dbReference type="SUPFAM" id="SSF57863">
    <property type="entry name" value="ArfGap/RecO-like zinc finger"/>
    <property type="match status" value="1"/>
</dbReference>
<keyword evidence="3" id="KW-0227">DNA damage</keyword>
<dbReference type="InterPro" id="IPR037278">
    <property type="entry name" value="ARFGAP/RecO"/>
</dbReference>
<dbReference type="AlphaFoldDB" id="A0A4R7S118"/>